<evidence type="ECO:0000313" key="2">
    <source>
        <dbReference type="EMBL" id="MDR4174909.1"/>
    </source>
</evidence>
<evidence type="ECO:0000313" key="3">
    <source>
        <dbReference type="EMBL" id="QKH22784.1"/>
    </source>
</evidence>
<dbReference type="EMBL" id="CP053979">
    <property type="protein sequence ID" value="QKH22784.1"/>
    <property type="molecule type" value="Genomic_DNA"/>
</dbReference>
<dbReference type="EMBL" id="CP009334">
    <property type="protein sequence ID" value="AJG74021.1"/>
    <property type="molecule type" value="Genomic_DNA"/>
</dbReference>
<dbReference type="KEGG" id="btw:BF38_5769"/>
<dbReference type="Proteomes" id="UP000031876">
    <property type="component" value="Plasmid 2"/>
</dbReference>
<keyword evidence="3" id="KW-0614">Plasmid</keyword>
<reference evidence="2" key="2">
    <citation type="submission" date="2019-07" db="EMBL/GenBank/DDBJ databases">
        <title>Phylogenomic Reclassification of ATCC Bacillus Strains and Various Taxa within the Genus Bacillus.</title>
        <authorList>
            <person name="Riojas M.A."/>
            <person name="Frank A.M."/>
            <person name="Fenn S.L."/>
            <person name="King S.P."/>
            <person name="Brower S.M."/>
            <person name="Hazbon M.H."/>
        </authorList>
    </citation>
    <scope>NUCLEOTIDE SEQUENCE</scope>
    <source>
        <strain evidence="2">ATCC 35646</strain>
    </source>
</reference>
<protein>
    <submittedName>
        <fullName evidence="3">Uncharacterized protein</fullName>
    </submittedName>
</protein>
<organism evidence="3 5">
    <name type="scientific">Bacillus thuringiensis</name>
    <dbReference type="NCBI Taxonomy" id="1428"/>
    <lineage>
        <taxon>Bacteria</taxon>
        <taxon>Bacillati</taxon>
        <taxon>Bacillota</taxon>
        <taxon>Bacilli</taxon>
        <taxon>Bacillales</taxon>
        <taxon>Bacillaceae</taxon>
        <taxon>Bacillus</taxon>
        <taxon>Bacillus cereus group</taxon>
    </lineage>
</organism>
<dbReference type="Proteomes" id="UP000501107">
    <property type="component" value="Plasmid unnamed3"/>
</dbReference>
<reference evidence="3 5" key="3">
    <citation type="submission" date="2020-05" db="EMBL/GenBank/DDBJ databases">
        <title>FDA dAtabase for Regulatory Grade micrObial Sequences (FDA-ARGOS): Supporting development and validation of Infectious Disease Dx tests.</title>
        <authorList>
            <person name="Nelson B."/>
            <person name="Plummer A."/>
            <person name="Tallon L."/>
            <person name="Sadzewicz L."/>
            <person name="Zhao X."/>
            <person name="Vavikolanu K."/>
            <person name="Mehta A."/>
            <person name="Aluvathingal J."/>
            <person name="Nadendla S."/>
            <person name="Myers T."/>
            <person name="Yan Y."/>
            <person name="Sichtig H."/>
        </authorList>
    </citation>
    <scope>NUCLEOTIDE SEQUENCE [LARGE SCALE GENOMIC DNA]</scope>
    <source>
        <strain evidence="3 5">FDAARGOS_795</strain>
        <plasmid evidence="3 5">unnamed3</plasmid>
    </source>
</reference>
<reference evidence="1 4" key="1">
    <citation type="journal article" date="2015" name="Genome Announc.">
        <title>Complete genome sequences for 35 biothreat assay-relevant bacillus species.</title>
        <authorList>
            <person name="Johnson S.L."/>
            <person name="Daligault H.E."/>
            <person name="Davenport K.W."/>
            <person name="Jaissle J."/>
            <person name="Frey K.G."/>
            <person name="Ladner J.T."/>
            <person name="Broomall S.M."/>
            <person name="Bishop-Lilly K.A."/>
            <person name="Bruce D.C."/>
            <person name="Gibbons H.S."/>
            <person name="Coyne S.R."/>
            <person name="Lo C.C."/>
            <person name="Meincke L."/>
            <person name="Munk A.C."/>
            <person name="Koroleva G.I."/>
            <person name="Rosenzweig C.N."/>
            <person name="Palacios G.F."/>
            <person name="Redden C.L."/>
            <person name="Minogue T.D."/>
            <person name="Chain P.S."/>
        </authorList>
    </citation>
    <scope>NUCLEOTIDE SEQUENCE [LARGE SCALE GENOMIC DNA]</scope>
    <source>
        <strain evidence="1 4">HD1011</strain>
        <plasmid evidence="1 4">2</plasmid>
    </source>
</reference>
<proteinExistence type="predicted"/>
<geneLocation type="plasmid" evidence="1 4">
    <name>2</name>
</geneLocation>
<dbReference type="AlphaFoldDB" id="A0A0B5NJA1"/>
<accession>A0A0B5NJA1</accession>
<gene>
    <name evidence="1" type="ORF">BF38_5769</name>
    <name evidence="2" type="ORF">FO599_02020</name>
    <name evidence="3" type="ORF">FOC89_02015</name>
</gene>
<dbReference type="RefSeq" id="WP_000751582.1">
    <property type="nucleotide sequence ID" value="NZ_CP009334.1"/>
</dbReference>
<sequence>MKKTKSFTGAIRGMKAGLDVEINNFLTTHGYELLDVHYTIYHDVNGNPVRDALITYDDKKVQEEEVTNKNPDLVPTFITNGGIPIVKRMHETMIEEIQTIEGLEKNGEKGVLRLWEKYGQNLLFSHNEMVLMLEKRFKQLQELEKEE</sequence>
<evidence type="ECO:0000313" key="4">
    <source>
        <dbReference type="Proteomes" id="UP000031876"/>
    </source>
</evidence>
<geneLocation type="plasmid" evidence="3 5">
    <name>unnamed3</name>
</geneLocation>
<dbReference type="Proteomes" id="UP001181533">
    <property type="component" value="Unassembled WGS sequence"/>
</dbReference>
<dbReference type="EMBL" id="VKQN01000001">
    <property type="protein sequence ID" value="MDR4174909.1"/>
    <property type="molecule type" value="Genomic_DNA"/>
</dbReference>
<name>A0A0B5NJA1_BACTU</name>
<evidence type="ECO:0000313" key="1">
    <source>
        <dbReference type="EMBL" id="AJG74021.1"/>
    </source>
</evidence>
<evidence type="ECO:0000313" key="5">
    <source>
        <dbReference type="Proteomes" id="UP000501107"/>
    </source>
</evidence>